<sequence>MSRGTFNLFLEWEEILMLCGNFHTIIIYFFWHHTTPQCRFPLSTQSHPVYRVLRVKNVGKAKPETNLKKQPYMKKYIITLAVGGAICFVGCGKPSEDPEALGEGDPATKISDEDKKAAEKLGIKFDPKPDVKTSPEEKK</sequence>
<organism evidence="1">
    <name type="scientific">marine metagenome</name>
    <dbReference type="NCBI Taxonomy" id="408172"/>
    <lineage>
        <taxon>unclassified sequences</taxon>
        <taxon>metagenomes</taxon>
        <taxon>ecological metagenomes</taxon>
    </lineage>
</organism>
<proteinExistence type="predicted"/>
<dbReference type="AlphaFoldDB" id="A0A382W9F5"/>
<gene>
    <name evidence="1" type="ORF">METZ01_LOCUS407829</name>
</gene>
<protein>
    <submittedName>
        <fullName evidence="1">Uncharacterized protein</fullName>
    </submittedName>
</protein>
<evidence type="ECO:0000313" key="1">
    <source>
        <dbReference type="EMBL" id="SVD54975.1"/>
    </source>
</evidence>
<name>A0A382W9F5_9ZZZZ</name>
<reference evidence="1" key="1">
    <citation type="submission" date="2018-05" db="EMBL/GenBank/DDBJ databases">
        <authorList>
            <person name="Lanie J.A."/>
            <person name="Ng W.-L."/>
            <person name="Kazmierczak K.M."/>
            <person name="Andrzejewski T.M."/>
            <person name="Davidsen T.M."/>
            <person name="Wayne K.J."/>
            <person name="Tettelin H."/>
            <person name="Glass J.I."/>
            <person name="Rusch D."/>
            <person name="Podicherti R."/>
            <person name="Tsui H.-C.T."/>
            <person name="Winkler M.E."/>
        </authorList>
    </citation>
    <scope>NUCLEOTIDE SEQUENCE</scope>
</reference>
<dbReference type="EMBL" id="UINC01157791">
    <property type="protein sequence ID" value="SVD54975.1"/>
    <property type="molecule type" value="Genomic_DNA"/>
</dbReference>
<accession>A0A382W9F5</accession>